<dbReference type="OrthoDB" id="10248817at2759"/>
<reference evidence="1" key="1">
    <citation type="submission" date="2022-12" db="EMBL/GenBank/DDBJ databases">
        <authorList>
            <person name="Petersen C."/>
        </authorList>
    </citation>
    <scope>NUCLEOTIDE SEQUENCE</scope>
    <source>
        <strain evidence="1">IBT 17660</strain>
    </source>
</reference>
<name>A0A9W9WMC5_9EURO</name>
<accession>A0A9W9WMC5</accession>
<proteinExistence type="predicted"/>
<dbReference type="InterPro" id="IPR023375">
    <property type="entry name" value="ADC_dom_sf"/>
</dbReference>
<dbReference type="AlphaFoldDB" id="A0A9W9WMC5"/>
<dbReference type="Pfam" id="PF06314">
    <property type="entry name" value="ADC"/>
    <property type="match status" value="1"/>
</dbReference>
<organism evidence="1 2">
    <name type="scientific">Penicillium desertorum</name>
    <dbReference type="NCBI Taxonomy" id="1303715"/>
    <lineage>
        <taxon>Eukaryota</taxon>
        <taxon>Fungi</taxon>
        <taxon>Dikarya</taxon>
        <taxon>Ascomycota</taxon>
        <taxon>Pezizomycotina</taxon>
        <taxon>Eurotiomycetes</taxon>
        <taxon>Eurotiomycetidae</taxon>
        <taxon>Eurotiales</taxon>
        <taxon>Aspergillaceae</taxon>
        <taxon>Penicillium</taxon>
    </lineage>
</organism>
<dbReference type="GO" id="GO:0016829">
    <property type="term" value="F:lyase activity"/>
    <property type="evidence" value="ECO:0007669"/>
    <property type="project" value="InterPro"/>
</dbReference>
<comment type="caution">
    <text evidence="1">The sequence shown here is derived from an EMBL/GenBank/DDBJ whole genome shotgun (WGS) entry which is preliminary data.</text>
</comment>
<dbReference type="SUPFAM" id="SSF160104">
    <property type="entry name" value="Acetoacetate decarboxylase-like"/>
    <property type="match status" value="1"/>
</dbReference>
<sequence length="256" mass="28226">MASIQGAIPITELHSIPIHATPYGRGSTAPIFTGVNILKVKYRTSGVSVRELLPEQLSLEEHPIITTWVLDYGFSTIGPYKELIHQVEVIYQGKKYDYSVLLVLNNEDAVYGGREAYGYPKVLGDIDFDLKKNAGVMAFVTATVSRPIDNPIIEFLFKPSNYIGTGPIPPPENVGLNLRLIPNSITGAKPSVRQFVPITFKALEGERWEGVGSLRIPSTSTFDPLHKTPVVEYLGAELLRNCTCAFAGRVTEVFDF</sequence>
<dbReference type="EMBL" id="JAPWDO010000005">
    <property type="protein sequence ID" value="KAJ5470144.1"/>
    <property type="molecule type" value="Genomic_DNA"/>
</dbReference>
<gene>
    <name evidence="1" type="ORF">N7530_007501</name>
</gene>
<dbReference type="Proteomes" id="UP001147760">
    <property type="component" value="Unassembled WGS sequence"/>
</dbReference>
<evidence type="ECO:0000313" key="1">
    <source>
        <dbReference type="EMBL" id="KAJ5470144.1"/>
    </source>
</evidence>
<protein>
    <submittedName>
        <fullName evidence="1">Acetoacetate decarboxylase-like protein</fullName>
    </submittedName>
</protein>
<evidence type="ECO:0000313" key="2">
    <source>
        <dbReference type="Proteomes" id="UP001147760"/>
    </source>
</evidence>
<keyword evidence="2" id="KW-1185">Reference proteome</keyword>
<dbReference type="InterPro" id="IPR010451">
    <property type="entry name" value="Acetoacetate_decarboxylase"/>
</dbReference>
<dbReference type="Gene3D" id="2.40.400.10">
    <property type="entry name" value="Acetoacetate decarboxylase-like"/>
    <property type="match status" value="1"/>
</dbReference>
<reference evidence="1" key="2">
    <citation type="journal article" date="2023" name="IMA Fungus">
        <title>Comparative genomic study of the Penicillium genus elucidates a diverse pangenome and 15 lateral gene transfer events.</title>
        <authorList>
            <person name="Petersen C."/>
            <person name="Sorensen T."/>
            <person name="Nielsen M.R."/>
            <person name="Sondergaard T.E."/>
            <person name="Sorensen J.L."/>
            <person name="Fitzpatrick D.A."/>
            <person name="Frisvad J.C."/>
            <person name="Nielsen K.L."/>
        </authorList>
    </citation>
    <scope>NUCLEOTIDE SEQUENCE</scope>
    <source>
        <strain evidence="1">IBT 17660</strain>
    </source>
</reference>